<sequence>MDSRNDSNNDGSGVSRLLRDLRSSVTSSFSKRREGGSDNTAANSELESAKEQLDLLIKHYGFTKKGVKGDDSQYRNFGKWFPLIKEDMVSLAKILDRTQLTEKDLERAIEATNSRLTKVEGYIEAAMLESHGVGNFWLNSVEDTLRGMKTILETAKPLLANRIDDFEGDEELPLLGREDGNLSDAI</sequence>
<dbReference type="GeneID" id="91086503"/>
<proteinExistence type="predicted"/>
<organism evidence="1 2">
    <name type="scientific">Cryptococcus depauperatus CBS 7841</name>
    <dbReference type="NCBI Taxonomy" id="1295531"/>
    <lineage>
        <taxon>Eukaryota</taxon>
        <taxon>Fungi</taxon>
        <taxon>Dikarya</taxon>
        <taxon>Basidiomycota</taxon>
        <taxon>Agaricomycotina</taxon>
        <taxon>Tremellomycetes</taxon>
        <taxon>Tremellales</taxon>
        <taxon>Cryptococcaceae</taxon>
        <taxon>Cryptococcus</taxon>
    </lineage>
</organism>
<accession>A0A1E3IAK9</accession>
<evidence type="ECO:0000313" key="1">
    <source>
        <dbReference type="EMBL" id="WVN87115.1"/>
    </source>
</evidence>
<dbReference type="Proteomes" id="UP000094043">
    <property type="component" value="Chromosome 3"/>
</dbReference>
<dbReference type="RefSeq" id="XP_066067815.1">
    <property type="nucleotide sequence ID" value="XM_066211718.1"/>
</dbReference>
<name>A0A1E3IAK9_9TREE</name>
<reference evidence="1" key="1">
    <citation type="submission" date="2016-06" db="EMBL/GenBank/DDBJ databases">
        <authorList>
            <person name="Cuomo C."/>
            <person name="Litvintseva A."/>
            <person name="Heitman J."/>
            <person name="Chen Y."/>
            <person name="Sun S."/>
            <person name="Springer D."/>
            <person name="Dromer F."/>
            <person name="Young S."/>
            <person name="Zeng Q."/>
            <person name="Chapman S."/>
            <person name="Gujja S."/>
            <person name="Saif S."/>
            <person name="Birren B."/>
        </authorList>
    </citation>
    <scope>NUCLEOTIDE SEQUENCE</scope>
    <source>
        <strain evidence="1">CBS 7841</strain>
    </source>
</reference>
<keyword evidence="2" id="KW-1185">Reference proteome</keyword>
<dbReference type="VEuPathDB" id="FungiDB:L203_04747"/>
<gene>
    <name evidence="1" type="ORF">L203_102291</name>
</gene>
<protein>
    <submittedName>
        <fullName evidence="1">Uncharacterized protein</fullName>
    </submittedName>
</protein>
<reference evidence="1" key="3">
    <citation type="submission" date="2024-01" db="EMBL/GenBank/DDBJ databases">
        <authorList>
            <person name="Coelho M.A."/>
            <person name="David-Palma M."/>
            <person name="Shea T."/>
            <person name="Sun S."/>
            <person name="Cuomo C.A."/>
            <person name="Heitman J."/>
        </authorList>
    </citation>
    <scope>NUCLEOTIDE SEQUENCE</scope>
    <source>
        <strain evidence="1">CBS 7841</strain>
    </source>
</reference>
<dbReference type="KEGG" id="cdep:91086503"/>
<reference evidence="1" key="2">
    <citation type="journal article" date="2022" name="Elife">
        <title>Obligate sexual reproduction of a homothallic fungus closely related to the Cryptococcus pathogenic species complex.</title>
        <authorList>
            <person name="Passer A.R."/>
            <person name="Clancey S.A."/>
            <person name="Shea T."/>
            <person name="David-Palma M."/>
            <person name="Averette A.F."/>
            <person name="Boekhout T."/>
            <person name="Porcel B.M."/>
            <person name="Nowrousian M."/>
            <person name="Cuomo C.A."/>
            <person name="Sun S."/>
            <person name="Heitman J."/>
            <person name="Coelho M.A."/>
        </authorList>
    </citation>
    <scope>NUCLEOTIDE SEQUENCE</scope>
    <source>
        <strain evidence="1">CBS 7841</strain>
    </source>
</reference>
<dbReference type="EMBL" id="CP143786">
    <property type="protein sequence ID" value="WVN87115.1"/>
    <property type="molecule type" value="Genomic_DNA"/>
</dbReference>
<dbReference type="AlphaFoldDB" id="A0A1E3IAK9"/>
<evidence type="ECO:0000313" key="2">
    <source>
        <dbReference type="Proteomes" id="UP000094043"/>
    </source>
</evidence>